<dbReference type="Proteomes" id="UP001500736">
    <property type="component" value="Unassembled WGS sequence"/>
</dbReference>
<protein>
    <submittedName>
        <fullName evidence="3">Glycosyltransferase family 4 protein</fullName>
    </submittedName>
</protein>
<sequence>MQRKRVLILTSEFPPQPGGIGTHAYQLAHHLQEASHTVTVIADERSDSGVEEAKFDNTLIFKVQRIVKRRLRVLMYFKRLCLLFKYLPSNEIVIASGKFPLWVVAFASLFYKRQYMAVLHGSEVNFTQSLLNRSIRVSLQRFTTLVAVSHFTKSLVQDHHDAVVVIPNGIPVRQFEAQAILPKDLKGYPKLITVGNVTERKGQLNVIRQLPELIKAYPELHYHCVGLPTQRDAFEAEASLLGVLEHVSFHGRVSDMELRSFLNESDIFVMLSSPTSTGDVEGFGIAILEANAMGLPAIGALGCGIEDAIEDFKSGRLIAYDDLVAFKTSIEELITQNARYKENARSWALKHDWAVIVNRYIAVFEK</sequence>
<evidence type="ECO:0000313" key="3">
    <source>
        <dbReference type="EMBL" id="GAA0747922.1"/>
    </source>
</evidence>
<reference evidence="3 4" key="1">
    <citation type="journal article" date="2019" name="Int. J. Syst. Evol. Microbiol.">
        <title>The Global Catalogue of Microorganisms (GCM) 10K type strain sequencing project: providing services to taxonomists for standard genome sequencing and annotation.</title>
        <authorList>
            <consortium name="The Broad Institute Genomics Platform"/>
            <consortium name="The Broad Institute Genome Sequencing Center for Infectious Disease"/>
            <person name="Wu L."/>
            <person name="Ma J."/>
        </authorList>
    </citation>
    <scope>NUCLEOTIDE SEQUENCE [LARGE SCALE GENOMIC DNA]</scope>
    <source>
        <strain evidence="3 4">JCM 15976</strain>
    </source>
</reference>
<gene>
    <name evidence="3" type="ORF">GCM10009431_25860</name>
</gene>
<evidence type="ECO:0000259" key="2">
    <source>
        <dbReference type="Pfam" id="PF13439"/>
    </source>
</evidence>
<dbReference type="SUPFAM" id="SSF53756">
    <property type="entry name" value="UDP-Glycosyltransferase/glycogen phosphorylase"/>
    <property type="match status" value="1"/>
</dbReference>
<dbReference type="InterPro" id="IPR001296">
    <property type="entry name" value="Glyco_trans_1"/>
</dbReference>
<dbReference type="InterPro" id="IPR050194">
    <property type="entry name" value="Glycosyltransferase_grp1"/>
</dbReference>
<dbReference type="InterPro" id="IPR028098">
    <property type="entry name" value="Glyco_trans_4-like_N"/>
</dbReference>
<name>A0ABN1JW86_9FLAO</name>
<proteinExistence type="predicted"/>
<dbReference type="Pfam" id="PF13439">
    <property type="entry name" value="Glyco_transf_4"/>
    <property type="match status" value="1"/>
</dbReference>
<evidence type="ECO:0000313" key="4">
    <source>
        <dbReference type="Proteomes" id="UP001500736"/>
    </source>
</evidence>
<comment type="caution">
    <text evidence="3">The sequence shown here is derived from an EMBL/GenBank/DDBJ whole genome shotgun (WGS) entry which is preliminary data.</text>
</comment>
<accession>A0ABN1JW86</accession>
<keyword evidence="4" id="KW-1185">Reference proteome</keyword>
<evidence type="ECO:0000259" key="1">
    <source>
        <dbReference type="Pfam" id="PF00534"/>
    </source>
</evidence>
<dbReference type="Gene3D" id="3.40.50.2000">
    <property type="entry name" value="Glycogen Phosphorylase B"/>
    <property type="match status" value="2"/>
</dbReference>
<dbReference type="RefSeq" id="WP_343798905.1">
    <property type="nucleotide sequence ID" value="NZ_BAAAGF010000004.1"/>
</dbReference>
<dbReference type="CDD" id="cd03801">
    <property type="entry name" value="GT4_PimA-like"/>
    <property type="match status" value="1"/>
</dbReference>
<dbReference type="PANTHER" id="PTHR45947:SF3">
    <property type="entry name" value="SULFOQUINOVOSYL TRANSFERASE SQD2"/>
    <property type="match status" value="1"/>
</dbReference>
<organism evidence="3 4">
    <name type="scientific">Gaetbulibacter jejuensis</name>
    <dbReference type="NCBI Taxonomy" id="584607"/>
    <lineage>
        <taxon>Bacteria</taxon>
        <taxon>Pseudomonadati</taxon>
        <taxon>Bacteroidota</taxon>
        <taxon>Flavobacteriia</taxon>
        <taxon>Flavobacteriales</taxon>
        <taxon>Flavobacteriaceae</taxon>
        <taxon>Gaetbulibacter</taxon>
    </lineage>
</organism>
<feature type="domain" description="Glycosyl transferase family 1" evidence="1">
    <location>
        <begin position="186"/>
        <end position="346"/>
    </location>
</feature>
<dbReference type="EMBL" id="BAAAGF010000004">
    <property type="protein sequence ID" value="GAA0747922.1"/>
    <property type="molecule type" value="Genomic_DNA"/>
</dbReference>
<dbReference type="Pfam" id="PF00534">
    <property type="entry name" value="Glycos_transf_1"/>
    <property type="match status" value="1"/>
</dbReference>
<dbReference type="PANTHER" id="PTHR45947">
    <property type="entry name" value="SULFOQUINOVOSYL TRANSFERASE SQD2"/>
    <property type="match status" value="1"/>
</dbReference>
<feature type="domain" description="Glycosyltransferase subfamily 4-like N-terminal" evidence="2">
    <location>
        <begin position="17"/>
        <end position="172"/>
    </location>
</feature>